<dbReference type="PROSITE" id="PS50158">
    <property type="entry name" value="ZF_CCHC"/>
    <property type="match status" value="1"/>
</dbReference>
<feature type="non-terminal residue" evidence="3">
    <location>
        <position position="425"/>
    </location>
</feature>
<keyword evidence="1" id="KW-0862">Zinc</keyword>
<dbReference type="AlphaFoldDB" id="A0AAW2VCE1"/>
<name>A0AAW2VCE1_9LAMI</name>
<keyword evidence="1" id="KW-0863">Zinc-finger</keyword>
<sequence>MMTDGENRQNVAVAPDFLQLHGGDHPGMVLFSAPFDGIDFLAWKRSVVIALRAKMKLGFIDGRYNVPDSTSGDYETWIRVDSMVTSWILNAMTKKVSKAFLYAKSSRQLWLDLEERYGENNGPLVYQLRRAIASVTQGTSTVVDYFNNLTALWDELECLMPTKTCTCGLCVCGFTKTTAEEDNLTKLVQFLMGLDYSYDGIRNQILIMDPFPSINKAYSMVLRVERQRLVNMQNSDNSDGVVLHTKWTDNKGGIGQRSGYKGKGTVDKRSITCSNCGKSGHVRETCFKLHGVPDCNAIAFGEAMKRVTEFLKLMKGQPAAETDPLKINFAQGADFAGSSLLTHTHKLINKSLVHLPDGSSQPVKLTGDDQRTKATLAVGKVLGGLYIIDNSSFTSSVIEHHPVSVSPSLHCNMSSAFTNTLLWHK</sequence>
<proteinExistence type="predicted"/>
<dbReference type="EMBL" id="JACGWN010000010">
    <property type="protein sequence ID" value="KAL0426863.1"/>
    <property type="molecule type" value="Genomic_DNA"/>
</dbReference>
<keyword evidence="1" id="KW-0479">Metal-binding</keyword>
<comment type="caution">
    <text evidence="3">The sequence shown here is derived from an EMBL/GenBank/DDBJ whole genome shotgun (WGS) entry which is preliminary data.</text>
</comment>
<evidence type="ECO:0000313" key="3">
    <source>
        <dbReference type="EMBL" id="KAL0426863.1"/>
    </source>
</evidence>
<organism evidence="3">
    <name type="scientific">Sesamum latifolium</name>
    <dbReference type="NCBI Taxonomy" id="2727402"/>
    <lineage>
        <taxon>Eukaryota</taxon>
        <taxon>Viridiplantae</taxon>
        <taxon>Streptophyta</taxon>
        <taxon>Embryophyta</taxon>
        <taxon>Tracheophyta</taxon>
        <taxon>Spermatophyta</taxon>
        <taxon>Magnoliopsida</taxon>
        <taxon>eudicotyledons</taxon>
        <taxon>Gunneridae</taxon>
        <taxon>Pentapetalae</taxon>
        <taxon>asterids</taxon>
        <taxon>lamiids</taxon>
        <taxon>Lamiales</taxon>
        <taxon>Pedaliaceae</taxon>
        <taxon>Sesamum</taxon>
    </lineage>
</organism>
<protein>
    <recommendedName>
        <fullName evidence="2">CCHC-type domain-containing protein</fullName>
    </recommendedName>
</protein>
<dbReference type="PANTHER" id="PTHR37610:SF40">
    <property type="entry name" value="OS01G0909600 PROTEIN"/>
    <property type="match status" value="1"/>
</dbReference>
<evidence type="ECO:0000256" key="1">
    <source>
        <dbReference type="PROSITE-ProRule" id="PRU00047"/>
    </source>
</evidence>
<gene>
    <name evidence="3" type="ORF">Slati_2861100</name>
</gene>
<reference evidence="3" key="2">
    <citation type="journal article" date="2024" name="Plant">
        <title>Genomic evolution and insights into agronomic trait innovations of Sesamum species.</title>
        <authorList>
            <person name="Miao H."/>
            <person name="Wang L."/>
            <person name="Qu L."/>
            <person name="Liu H."/>
            <person name="Sun Y."/>
            <person name="Le M."/>
            <person name="Wang Q."/>
            <person name="Wei S."/>
            <person name="Zheng Y."/>
            <person name="Lin W."/>
            <person name="Duan Y."/>
            <person name="Cao H."/>
            <person name="Xiong S."/>
            <person name="Wang X."/>
            <person name="Wei L."/>
            <person name="Li C."/>
            <person name="Ma Q."/>
            <person name="Ju M."/>
            <person name="Zhao R."/>
            <person name="Li G."/>
            <person name="Mu C."/>
            <person name="Tian Q."/>
            <person name="Mei H."/>
            <person name="Zhang T."/>
            <person name="Gao T."/>
            <person name="Zhang H."/>
        </authorList>
    </citation>
    <scope>NUCLEOTIDE SEQUENCE</scope>
    <source>
        <strain evidence="3">KEN1</strain>
    </source>
</reference>
<dbReference type="InterPro" id="IPR001878">
    <property type="entry name" value="Znf_CCHC"/>
</dbReference>
<dbReference type="GO" id="GO:0003676">
    <property type="term" value="F:nucleic acid binding"/>
    <property type="evidence" value="ECO:0007669"/>
    <property type="project" value="InterPro"/>
</dbReference>
<reference evidence="3" key="1">
    <citation type="submission" date="2020-06" db="EMBL/GenBank/DDBJ databases">
        <authorList>
            <person name="Li T."/>
            <person name="Hu X."/>
            <person name="Zhang T."/>
            <person name="Song X."/>
            <person name="Zhang H."/>
            <person name="Dai N."/>
            <person name="Sheng W."/>
            <person name="Hou X."/>
            <person name="Wei L."/>
        </authorList>
    </citation>
    <scope>NUCLEOTIDE SEQUENCE</scope>
    <source>
        <strain evidence="3">KEN1</strain>
        <tissue evidence="3">Leaf</tissue>
    </source>
</reference>
<dbReference type="GO" id="GO:0008270">
    <property type="term" value="F:zinc ion binding"/>
    <property type="evidence" value="ECO:0007669"/>
    <property type="project" value="UniProtKB-KW"/>
</dbReference>
<dbReference type="InterPro" id="IPR029472">
    <property type="entry name" value="Copia-like_N"/>
</dbReference>
<dbReference type="PANTHER" id="PTHR37610">
    <property type="entry name" value="CCHC-TYPE DOMAIN-CONTAINING PROTEIN"/>
    <property type="match status" value="1"/>
</dbReference>
<evidence type="ECO:0000259" key="2">
    <source>
        <dbReference type="PROSITE" id="PS50158"/>
    </source>
</evidence>
<accession>A0AAW2VCE1</accession>
<dbReference type="Pfam" id="PF14244">
    <property type="entry name" value="Retrotran_gag_3"/>
    <property type="match status" value="1"/>
</dbReference>
<feature type="domain" description="CCHC-type" evidence="2">
    <location>
        <begin position="273"/>
        <end position="286"/>
    </location>
</feature>